<protein>
    <submittedName>
        <fullName evidence="2">Uncharacterized protein</fullName>
    </submittedName>
</protein>
<keyword evidence="1" id="KW-0812">Transmembrane</keyword>
<feature type="transmembrane region" description="Helical" evidence="1">
    <location>
        <begin position="205"/>
        <end position="223"/>
    </location>
</feature>
<feature type="transmembrane region" description="Helical" evidence="1">
    <location>
        <begin position="310"/>
        <end position="336"/>
    </location>
</feature>
<reference evidence="2 3" key="1">
    <citation type="submission" date="2022-07" db="EMBL/GenBank/DDBJ databases">
        <title>Methylomonas rivi sp. nov., Methylomonas rosea sp. nov., Methylomonas aureus sp. nov. and Methylomonas subterranea sp. nov., four novel methanotrophs isolated from a freshwater creek and the deep terrestrial subsurface.</title>
        <authorList>
            <person name="Abin C."/>
            <person name="Sankaranarayanan K."/>
            <person name="Garner C."/>
            <person name="Sindelar R."/>
            <person name="Kotary K."/>
            <person name="Garner R."/>
            <person name="Barclay S."/>
            <person name="Lawson P."/>
            <person name="Krumholz L."/>
        </authorList>
    </citation>
    <scope>NUCLEOTIDE SEQUENCE [LARGE SCALE GENOMIC DNA]</scope>
    <source>
        <strain evidence="2 3">WSC-7</strain>
    </source>
</reference>
<dbReference type="EMBL" id="JANIBL010000014">
    <property type="protein sequence ID" value="MCQ8117043.1"/>
    <property type="molecule type" value="Genomic_DNA"/>
</dbReference>
<sequence length="350" mass="40130">MVAQIISFPEQKSNNKLAVSFRFLLSLYAIVPLCLVVLWLDKYGFNFALRNLLPSSPTHFLLFQILFGTPHIIASNLLLVSHQDYLQAFKSKLIAMTLFIMVFFGIGSLFIPYRALYIITACWTVYHVLKQQHGIAKAVCRLPSWAFYLQLWLSVSAGIFIYMGIFLKNSLEPEQAALVLQVAGVLTVGLLLSTLWCQRYIPSRFGLYFLWANTLLVASSWYVYSQQYYFLAILMPRLVHDITAYSFYVTHDVNRHGEQPQNGLFRAATALRLPIWLVLPLLSFVLTYLLQAYGDEWVNLLLQTLFSTQIYKAVTLGFLGYLALMHYYSEAFVWAAGSPLRRYIRFSGVS</sequence>
<feature type="transmembrane region" description="Helical" evidence="1">
    <location>
        <begin position="60"/>
        <end position="81"/>
    </location>
</feature>
<organism evidence="2 3">
    <name type="scientific">Methylomonas rosea</name>
    <dbReference type="NCBI Taxonomy" id="2952227"/>
    <lineage>
        <taxon>Bacteria</taxon>
        <taxon>Pseudomonadati</taxon>
        <taxon>Pseudomonadota</taxon>
        <taxon>Gammaproteobacteria</taxon>
        <taxon>Methylococcales</taxon>
        <taxon>Methylococcaceae</taxon>
        <taxon>Methylomonas</taxon>
    </lineage>
</organism>
<comment type="caution">
    <text evidence="2">The sequence shown here is derived from an EMBL/GenBank/DDBJ whole genome shotgun (WGS) entry which is preliminary data.</text>
</comment>
<keyword evidence="3" id="KW-1185">Reference proteome</keyword>
<feature type="transmembrane region" description="Helical" evidence="1">
    <location>
        <begin position="229"/>
        <end position="249"/>
    </location>
</feature>
<feature type="transmembrane region" description="Helical" evidence="1">
    <location>
        <begin position="178"/>
        <end position="198"/>
    </location>
</feature>
<evidence type="ECO:0000256" key="1">
    <source>
        <dbReference type="SAM" id="Phobius"/>
    </source>
</evidence>
<gene>
    <name evidence="2" type="ORF">NP589_06380</name>
</gene>
<proteinExistence type="predicted"/>
<keyword evidence="1" id="KW-1133">Transmembrane helix</keyword>
<feature type="transmembrane region" description="Helical" evidence="1">
    <location>
        <begin position="270"/>
        <end position="290"/>
    </location>
</feature>
<dbReference type="RefSeq" id="WP_256606227.1">
    <property type="nucleotide sequence ID" value="NZ_JANIBL010000014.1"/>
</dbReference>
<accession>A0ABT1TQJ1</accession>
<feature type="transmembrane region" description="Helical" evidence="1">
    <location>
        <begin position="145"/>
        <end position="166"/>
    </location>
</feature>
<name>A0ABT1TQJ1_9GAMM</name>
<evidence type="ECO:0000313" key="3">
    <source>
        <dbReference type="Proteomes" id="UP001524570"/>
    </source>
</evidence>
<keyword evidence="1" id="KW-0472">Membrane</keyword>
<dbReference type="Proteomes" id="UP001524570">
    <property type="component" value="Unassembled WGS sequence"/>
</dbReference>
<feature type="transmembrane region" description="Helical" evidence="1">
    <location>
        <begin position="93"/>
        <end position="110"/>
    </location>
</feature>
<evidence type="ECO:0000313" key="2">
    <source>
        <dbReference type="EMBL" id="MCQ8117043.1"/>
    </source>
</evidence>
<feature type="transmembrane region" description="Helical" evidence="1">
    <location>
        <begin position="21"/>
        <end position="40"/>
    </location>
</feature>